<dbReference type="InterPro" id="IPR038770">
    <property type="entry name" value="Na+/solute_symporter_sf"/>
</dbReference>
<keyword evidence="6 8" id="KW-0472">Membrane</keyword>
<evidence type="ECO:0000256" key="4">
    <source>
        <dbReference type="ARBA" id="ARBA00022989"/>
    </source>
</evidence>
<dbReference type="Proteomes" id="UP000237144">
    <property type="component" value="Unassembled WGS sequence"/>
</dbReference>
<proteinExistence type="predicted"/>
<gene>
    <name evidence="10" type="ORF">BMF94_4026</name>
</gene>
<name>A0A2S5B846_9BASI</name>
<evidence type="ECO:0000256" key="7">
    <source>
        <dbReference type="SAM" id="MobiDB-lite"/>
    </source>
</evidence>
<protein>
    <recommendedName>
        <fullName evidence="9">Cation/H+ exchanger transmembrane domain-containing protein</fullName>
    </recommendedName>
</protein>
<feature type="region of interest" description="Disordered" evidence="7">
    <location>
        <begin position="530"/>
        <end position="551"/>
    </location>
</feature>
<dbReference type="OrthoDB" id="2687058at2759"/>
<dbReference type="GO" id="GO:0015297">
    <property type="term" value="F:antiporter activity"/>
    <property type="evidence" value="ECO:0007669"/>
    <property type="project" value="InterPro"/>
</dbReference>
<dbReference type="Pfam" id="PF00999">
    <property type="entry name" value="Na_H_Exchanger"/>
    <property type="match status" value="1"/>
</dbReference>
<dbReference type="AlphaFoldDB" id="A0A2S5B846"/>
<feature type="transmembrane region" description="Helical" evidence="8">
    <location>
        <begin position="57"/>
        <end position="74"/>
    </location>
</feature>
<evidence type="ECO:0000256" key="1">
    <source>
        <dbReference type="ARBA" id="ARBA00004141"/>
    </source>
</evidence>
<dbReference type="InterPro" id="IPR006153">
    <property type="entry name" value="Cation/H_exchanger_TM"/>
</dbReference>
<feature type="region of interest" description="Disordered" evidence="7">
    <location>
        <begin position="789"/>
        <end position="810"/>
    </location>
</feature>
<feature type="compositionally biased region" description="Polar residues" evidence="7">
    <location>
        <begin position="541"/>
        <end position="551"/>
    </location>
</feature>
<dbReference type="Gene3D" id="1.20.1530.20">
    <property type="match status" value="1"/>
</dbReference>
<keyword evidence="4 8" id="KW-1133">Transmembrane helix</keyword>
<evidence type="ECO:0000256" key="6">
    <source>
        <dbReference type="ARBA" id="ARBA00023136"/>
    </source>
</evidence>
<sequence length="998" mass="104836">MAGSHATTVFSGGDPVAVDPSNPLVLVIVQLCLILILSRILAFAFKWARQPRVVSEILAGILLGPTAFGQIPGFTDNIFPSASIPYLSLIANLGLVLFLFVIGTDVDFSLLRRNVRPTIAVSTAGLVIPFGLGCAVSVGLYNEFIDPSVKFTTFMTFIGTSSSITAFPVLSRILSELGLFSDPVGLVVLASGVVNDVIGWCLLALSVALASAGSGVVVVYILLTMLGWTLVLFFIGRPALNWLARKTGSWTRPDGPTQGYVCAVLLLVLVSAFFCQIIGISEIFGGFLVGLIIPRSLGHHFAQRIEDLVTCIFIPLYFATSGLRTNLTLLDSGIIWGWVVCVMAVAFCGKFFGSAIAAKCTGFGWRQSGATGALMSAKGLIELIVLNQGLQVGIISETVFSIYVRGRTRFSESAPTTDFDWALSAGSRSSVRDSSSTKCPERSSLTVSSAYSVLTIAATPLTLLFYPPAVRPGHQVVAVDSKLSTATSSLDKAGGPVLAVRRRFTVVLDSLESFGAVMLFTHLLGSRSTASEPAQEARGQVGSTMESSTAGTNATLTVSSATPLAATPNLSRAPSVRRPDIAVEPLSLVPLRLVELTERGSDVMLATAEAASHLAHDTLVALYRTFVSLASTAQVARGEFAMIEAERWPETVARCATETESDMVLVPWRIGGKADEKPEMGNVVEAFIPNPFEALFGNSASGSAPSPHASGAPLFAAFLRDVFLEAACDVGVLLDRSTSALAPSASSSTVHLFLPFFGGADDRACLELLVQLVQRTPQMSATVLVLTRTGEPTETDRSERLGGLGGEDGDAMSTTKLTTALSLPSPGVGPGGLSLGHGGTVHRGAGETHYGTARERGLASETADDVALEQAAAVASGLGAHVLTVRHLSTAFPLETMLRHHDQLSLPARRVVTFVGRSRLDAPSHRLESLTLLRIAEKAGRLGACASSEVRKAIGEAATALLIAESTSGAASDAVLVIQSRATAGQRSVKRMAAHVPT</sequence>
<feature type="transmembrane region" description="Helical" evidence="8">
    <location>
        <begin position="305"/>
        <end position="323"/>
    </location>
</feature>
<evidence type="ECO:0000259" key="9">
    <source>
        <dbReference type="Pfam" id="PF00999"/>
    </source>
</evidence>
<keyword evidence="5" id="KW-0406">Ion transport</keyword>
<keyword evidence="3 8" id="KW-0812">Transmembrane</keyword>
<feature type="transmembrane region" description="Helical" evidence="8">
    <location>
        <begin position="260"/>
        <end position="293"/>
    </location>
</feature>
<evidence type="ECO:0000256" key="2">
    <source>
        <dbReference type="ARBA" id="ARBA00022448"/>
    </source>
</evidence>
<evidence type="ECO:0000256" key="5">
    <source>
        <dbReference type="ARBA" id="ARBA00023065"/>
    </source>
</evidence>
<comment type="subcellular location">
    <subcellularLocation>
        <location evidence="1">Membrane</location>
        <topology evidence="1">Multi-pass membrane protein</topology>
    </subcellularLocation>
</comment>
<evidence type="ECO:0000313" key="11">
    <source>
        <dbReference type="Proteomes" id="UP000237144"/>
    </source>
</evidence>
<keyword evidence="2" id="KW-0813">Transport</keyword>
<feature type="domain" description="Cation/H+ exchanger transmembrane" evidence="9">
    <location>
        <begin position="35"/>
        <end position="402"/>
    </location>
</feature>
<feature type="region of interest" description="Disordered" evidence="7">
    <location>
        <begin position="835"/>
        <end position="858"/>
    </location>
</feature>
<accession>A0A2S5B846</accession>
<dbReference type="InterPro" id="IPR050794">
    <property type="entry name" value="CPA2_transporter"/>
</dbReference>
<feature type="transmembrane region" description="Helical" evidence="8">
    <location>
        <begin position="24"/>
        <end position="45"/>
    </location>
</feature>
<dbReference type="GO" id="GO:0016020">
    <property type="term" value="C:membrane"/>
    <property type="evidence" value="ECO:0007669"/>
    <property type="project" value="UniProtKB-SubCell"/>
</dbReference>
<feature type="transmembrane region" description="Helical" evidence="8">
    <location>
        <begin position="335"/>
        <end position="358"/>
    </location>
</feature>
<feature type="transmembrane region" description="Helical" evidence="8">
    <location>
        <begin position="118"/>
        <end position="141"/>
    </location>
</feature>
<dbReference type="PANTHER" id="PTHR32468:SF0">
    <property type="entry name" value="K(+)_H(+) ANTIPORTER 1"/>
    <property type="match status" value="1"/>
</dbReference>
<comment type="caution">
    <text evidence="10">The sequence shown here is derived from an EMBL/GenBank/DDBJ whole genome shotgun (WGS) entry which is preliminary data.</text>
</comment>
<evidence type="ECO:0000256" key="3">
    <source>
        <dbReference type="ARBA" id="ARBA00022692"/>
    </source>
</evidence>
<dbReference type="EMBL" id="PJQD01000044">
    <property type="protein sequence ID" value="POY72950.1"/>
    <property type="molecule type" value="Genomic_DNA"/>
</dbReference>
<dbReference type="STRING" id="741276.A0A2S5B846"/>
<organism evidence="10 11">
    <name type="scientific">Rhodotorula taiwanensis</name>
    <dbReference type="NCBI Taxonomy" id="741276"/>
    <lineage>
        <taxon>Eukaryota</taxon>
        <taxon>Fungi</taxon>
        <taxon>Dikarya</taxon>
        <taxon>Basidiomycota</taxon>
        <taxon>Pucciniomycotina</taxon>
        <taxon>Microbotryomycetes</taxon>
        <taxon>Sporidiobolales</taxon>
        <taxon>Sporidiobolaceae</taxon>
        <taxon>Rhodotorula</taxon>
    </lineage>
</organism>
<evidence type="ECO:0000256" key="8">
    <source>
        <dbReference type="SAM" id="Phobius"/>
    </source>
</evidence>
<feature type="transmembrane region" description="Helical" evidence="8">
    <location>
        <begin position="153"/>
        <end position="174"/>
    </location>
</feature>
<keyword evidence="11" id="KW-1185">Reference proteome</keyword>
<reference evidence="10 11" key="1">
    <citation type="journal article" date="2018" name="Front. Microbiol.">
        <title>Prospects for Fungal Bioremediation of Acidic Radioactive Waste Sites: Characterization and Genome Sequence of Rhodotorula taiwanensis MD1149.</title>
        <authorList>
            <person name="Tkavc R."/>
            <person name="Matrosova V.Y."/>
            <person name="Grichenko O.E."/>
            <person name="Gostincar C."/>
            <person name="Volpe R.P."/>
            <person name="Klimenkova P."/>
            <person name="Gaidamakova E.K."/>
            <person name="Zhou C.E."/>
            <person name="Stewart B.J."/>
            <person name="Lyman M.G."/>
            <person name="Malfatti S.A."/>
            <person name="Rubinfeld B."/>
            <person name="Courtot M."/>
            <person name="Singh J."/>
            <person name="Dalgard C.L."/>
            <person name="Hamilton T."/>
            <person name="Frey K.G."/>
            <person name="Gunde-Cimerman N."/>
            <person name="Dugan L."/>
            <person name="Daly M.J."/>
        </authorList>
    </citation>
    <scope>NUCLEOTIDE SEQUENCE [LARGE SCALE GENOMIC DNA]</scope>
    <source>
        <strain evidence="10 11">MD1149</strain>
    </source>
</reference>
<dbReference type="GO" id="GO:1902600">
    <property type="term" value="P:proton transmembrane transport"/>
    <property type="evidence" value="ECO:0007669"/>
    <property type="project" value="InterPro"/>
</dbReference>
<feature type="transmembrane region" description="Helical" evidence="8">
    <location>
        <begin position="217"/>
        <end position="240"/>
    </location>
</feature>
<feature type="transmembrane region" description="Helical" evidence="8">
    <location>
        <begin position="186"/>
        <end position="211"/>
    </location>
</feature>
<feature type="transmembrane region" description="Helical" evidence="8">
    <location>
        <begin position="86"/>
        <end position="106"/>
    </location>
</feature>
<dbReference type="PANTHER" id="PTHR32468">
    <property type="entry name" value="CATION/H + ANTIPORTER"/>
    <property type="match status" value="1"/>
</dbReference>
<evidence type="ECO:0000313" key="10">
    <source>
        <dbReference type="EMBL" id="POY72950.1"/>
    </source>
</evidence>